<sequence length="68" mass="7459">MNQINNDRGGVVVMVQAIASRGHGPEPYSGSVIEILPYDAGSTKQSTRNRLDTPNEFGKLKQKQMSIK</sequence>
<dbReference type="Proteomes" id="UP000828390">
    <property type="component" value="Unassembled WGS sequence"/>
</dbReference>
<dbReference type="EMBL" id="JAIWYP010000007">
    <property type="protein sequence ID" value="KAH3793349.1"/>
    <property type="molecule type" value="Genomic_DNA"/>
</dbReference>
<evidence type="ECO:0000256" key="1">
    <source>
        <dbReference type="SAM" id="MobiDB-lite"/>
    </source>
</evidence>
<protein>
    <submittedName>
        <fullName evidence="2">Uncharacterized protein</fullName>
    </submittedName>
</protein>
<accession>A0A9D4F8P7</accession>
<gene>
    <name evidence="2" type="ORF">DPMN_146857</name>
</gene>
<name>A0A9D4F8P7_DREPO</name>
<keyword evidence="3" id="KW-1185">Reference proteome</keyword>
<reference evidence="2" key="1">
    <citation type="journal article" date="2019" name="bioRxiv">
        <title>The Genome of the Zebra Mussel, Dreissena polymorpha: A Resource for Invasive Species Research.</title>
        <authorList>
            <person name="McCartney M.A."/>
            <person name="Auch B."/>
            <person name="Kono T."/>
            <person name="Mallez S."/>
            <person name="Zhang Y."/>
            <person name="Obille A."/>
            <person name="Becker A."/>
            <person name="Abrahante J.E."/>
            <person name="Garbe J."/>
            <person name="Badalamenti J.P."/>
            <person name="Herman A."/>
            <person name="Mangelson H."/>
            <person name="Liachko I."/>
            <person name="Sullivan S."/>
            <person name="Sone E.D."/>
            <person name="Koren S."/>
            <person name="Silverstein K.A.T."/>
            <person name="Beckman K.B."/>
            <person name="Gohl D.M."/>
        </authorList>
    </citation>
    <scope>NUCLEOTIDE SEQUENCE</scope>
    <source>
        <strain evidence="2">Duluth1</strain>
        <tissue evidence="2">Whole animal</tissue>
    </source>
</reference>
<evidence type="ECO:0000313" key="2">
    <source>
        <dbReference type="EMBL" id="KAH3793349.1"/>
    </source>
</evidence>
<dbReference type="AlphaFoldDB" id="A0A9D4F8P7"/>
<evidence type="ECO:0000313" key="3">
    <source>
        <dbReference type="Proteomes" id="UP000828390"/>
    </source>
</evidence>
<reference evidence="2" key="2">
    <citation type="submission" date="2020-11" db="EMBL/GenBank/DDBJ databases">
        <authorList>
            <person name="McCartney M.A."/>
            <person name="Auch B."/>
            <person name="Kono T."/>
            <person name="Mallez S."/>
            <person name="Becker A."/>
            <person name="Gohl D.M."/>
            <person name="Silverstein K.A.T."/>
            <person name="Koren S."/>
            <person name="Bechman K.B."/>
            <person name="Herman A."/>
            <person name="Abrahante J.E."/>
            <person name="Garbe J."/>
        </authorList>
    </citation>
    <scope>NUCLEOTIDE SEQUENCE</scope>
    <source>
        <strain evidence="2">Duluth1</strain>
        <tissue evidence="2">Whole animal</tissue>
    </source>
</reference>
<comment type="caution">
    <text evidence="2">The sequence shown here is derived from an EMBL/GenBank/DDBJ whole genome shotgun (WGS) entry which is preliminary data.</text>
</comment>
<proteinExistence type="predicted"/>
<feature type="region of interest" description="Disordered" evidence="1">
    <location>
        <begin position="43"/>
        <end position="68"/>
    </location>
</feature>
<organism evidence="2 3">
    <name type="scientific">Dreissena polymorpha</name>
    <name type="common">Zebra mussel</name>
    <name type="synonym">Mytilus polymorpha</name>
    <dbReference type="NCBI Taxonomy" id="45954"/>
    <lineage>
        <taxon>Eukaryota</taxon>
        <taxon>Metazoa</taxon>
        <taxon>Spiralia</taxon>
        <taxon>Lophotrochozoa</taxon>
        <taxon>Mollusca</taxon>
        <taxon>Bivalvia</taxon>
        <taxon>Autobranchia</taxon>
        <taxon>Heteroconchia</taxon>
        <taxon>Euheterodonta</taxon>
        <taxon>Imparidentia</taxon>
        <taxon>Neoheterodontei</taxon>
        <taxon>Myida</taxon>
        <taxon>Dreissenoidea</taxon>
        <taxon>Dreissenidae</taxon>
        <taxon>Dreissena</taxon>
    </lineage>
</organism>